<comment type="subunit">
    <text evidence="3">UreD, UreF and UreG form a complex that acts as a GTP-hydrolysis-dependent molecular chaperone, activating the urease apoprotein by helping to assemble the nickel containing metallocenter of UreC. The UreE protein probably delivers the nickel.</text>
</comment>
<comment type="function">
    <text evidence="3">Required for maturation of urease via the functional incorporation of the urease nickel metallocenter.</text>
</comment>
<evidence type="ECO:0000313" key="4">
    <source>
        <dbReference type="EMBL" id="MSU90171.1"/>
    </source>
</evidence>
<keyword evidence="3" id="KW-0963">Cytoplasm</keyword>
<evidence type="ECO:0000313" key="5">
    <source>
        <dbReference type="Proteomes" id="UP000474957"/>
    </source>
</evidence>
<dbReference type="RefSeq" id="WP_154446651.1">
    <property type="nucleotide sequence ID" value="NZ_WIND01000007.1"/>
</dbReference>
<dbReference type="Pfam" id="PF01774">
    <property type="entry name" value="UreD"/>
    <property type="match status" value="1"/>
</dbReference>
<keyword evidence="5" id="KW-1185">Reference proteome</keyword>
<keyword evidence="2 3" id="KW-0143">Chaperone</keyword>
<protein>
    <recommendedName>
        <fullName evidence="3">Urease accessory protein UreD</fullName>
    </recommendedName>
</protein>
<comment type="subcellular location">
    <subcellularLocation>
        <location evidence="3">Cytoplasm</location>
    </subcellularLocation>
</comment>
<dbReference type="AlphaFoldDB" id="A0A6L5Z0V4"/>
<comment type="caution">
    <text evidence="4">The sequence shown here is derived from an EMBL/GenBank/DDBJ whole genome shotgun (WGS) entry which is preliminary data.</text>
</comment>
<sequence>MHAPPTDAASGPPPRPQRARGAVRLGFARRDGCTRLADLYQAGSARAMLPRSHAPHPEATLINTAGGLTGGDRFDWRVELAPGTRATLATQTAERVYRSAAGAARVDIALRVGAGAHLDWLGQETILFEGGALERRLLLDLEGDATALIVEPLVFGRAAMGETPDRLFLTDRWSLRRDARPLHEEASRIRPPMTALRGAAALGAARAVATVIYAGHDAGDRLAPARRLLSGDGGPGRDVQAAASAWDGRLVVRMMAGDAAPLRTALKRFLTGFRGLPLPRVWAM</sequence>
<reference evidence="4 5" key="1">
    <citation type="submission" date="2019-10" db="EMBL/GenBank/DDBJ databases">
        <title>Cognatihalovulum marinum gen. nov. sp. nov., a new member of the family Rhodobacteraceae isolated from deep seawater of the Northwest Indian Ocean.</title>
        <authorList>
            <person name="Ruan C."/>
            <person name="Wang J."/>
            <person name="Zheng X."/>
            <person name="Song L."/>
            <person name="Zhu Y."/>
            <person name="Huang Y."/>
            <person name="Lu Z."/>
            <person name="Du W."/>
            <person name="Huang L."/>
            <person name="Dai X."/>
        </authorList>
    </citation>
    <scope>NUCLEOTIDE SEQUENCE [LARGE SCALE GENOMIC DNA]</scope>
    <source>
        <strain evidence="4 5">2CG4</strain>
    </source>
</reference>
<dbReference type="PANTHER" id="PTHR33643:SF1">
    <property type="entry name" value="UREASE ACCESSORY PROTEIN D"/>
    <property type="match status" value="1"/>
</dbReference>
<gene>
    <name evidence="3" type="primary">ureD</name>
    <name evidence="4" type="ORF">GE300_11165</name>
</gene>
<comment type="similarity">
    <text evidence="1 3">Belongs to the UreD family.</text>
</comment>
<dbReference type="PANTHER" id="PTHR33643">
    <property type="entry name" value="UREASE ACCESSORY PROTEIN D"/>
    <property type="match status" value="1"/>
</dbReference>
<name>A0A6L5Z0V4_9RHOB</name>
<dbReference type="GO" id="GO:0016151">
    <property type="term" value="F:nickel cation binding"/>
    <property type="evidence" value="ECO:0007669"/>
    <property type="project" value="UniProtKB-UniRule"/>
</dbReference>
<keyword evidence="3" id="KW-0996">Nickel insertion</keyword>
<accession>A0A6L5Z0V4</accession>
<dbReference type="InterPro" id="IPR002669">
    <property type="entry name" value="UreD"/>
</dbReference>
<dbReference type="EMBL" id="WIND01000007">
    <property type="protein sequence ID" value="MSU90171.1"/>
    <property type="molecule type" value="Genomic_DNA"/>
</dbReference>
<evidence type="ECO:0000256" key="2">
    <source>
        <dbReference type="ARBA" id="ARBA00023186"/>
    </source>
</evidence>
<evidence type="ECO:0000256" key="1">
    <source>
        <dbReference type="ARBA" id="ARBA00007177"/>
    </source>
</evidence>
<dbReference type="GO" id="GO:0005737">
    <property type="term" value="C:cytoplasm"/>
    <property type="evidence" value="ECO:0007669"/>
    <property type="project" value="UniProtKB-SubCell"/>
</dbReference>
<dbReference type="HAMAP" id="MF_01384">
    <property type="entry name" value="UreD"/>
    <property type="match status" value="1"/>
</dbReference>
<organism evidence="4 5">
    <name type="scientific">Halovulum marinum</name>
    <dbReference type="NCBI Taxonomy" id="2662447"/>
    <lineage>
        <taxon>Bacteria</taxon>
        <taxon>Pseudomonadati</taxon>
        <taxon>Pseudomonadota</taxon>
        <taxon>Alphaproteobacteria</taxon>
        <taxon>Rhodobacterales</taxon>
        <taxon>Paracoccaceae</taxon>
        <taxon>Halovulum</taxon>
    </lineage>
</organism>
<proteinExistence type="inferred from homology"/>
<dbReference type="Proteomes" id="UP000474957">
    <property type="component" value="Unassembled WGS sequence"/>
</dbReference>
<evidence type="ECO:0000256" key="3">
    <source>
        <dbReference type="HAMAP-Rule" id="MF_01384"/>
    </source>
</evidence>